<dbReference type="Pfam" id="PF20985">
    <property type="entry name" value="Legum_prodom"/>
    <property type="match status" value="1"/>
</dbReference>
<feature type="signal peptide" evidence="2">
    <location>
        <begin position="1"/>
        <end position="17"/>
    </location>
</feature>
<keyword evidence="2" id="KW-0732">Signal</keyword>
<comment type="similarity">
    <text evidence="1">Belongs to the peptidase C13 family.</text>
</comment>
<dbReference type="Gene3D" id="1.10.132.130">
    <property type="match status" value="1"/>
</dbReference>
<evidence type="ECO:0000256" key="2">
    <source>
        <dbReference type="SAM" id="SignalP"/>
    </source>
</evidence>
<evidence type="ECO:0000313" key="4">
    <source>
        <dbReference type="EMBL" id="BES91274.1"/>
    </source>
</evidence>
<accession>A0ABN7AJB4</accession>
<dbReference type="InterPro" id="IPR001096">
    <property type="entry name" value="Peptidase_C13"/>
</dbReference>
<dbReference type="CDD" id="cd21115">
    <property type="entry name" value="legumain_C"/>
    <property type="match status" value="1"/>
</dbReference>
<protein>
    <recommendedName>
        <fullName evidence="3">Legumain prodomain domain-containing protein</fullName>
    </recommendedName>
</protein>
<sequence length="438" mass="49497">MRIPLAVLVCLVGVCVGSPTPTPLDKNAWALLVAGSKGFWNYRHQADVCHAYHVMIGEGIPPERIIVMMYDDIAYSEDNPTPGVIINKPNGTNVYAGVKIDYKGDDVSSSNFLNILTGNAEAMKDIGTGRVIESDEKTNIFVYFSDHGGTGLICFPNDNLLATDLEATLRTMRQKKQYNKLIMYIEACESGSMFDNILEEDTDVYAMTAAARDESSYAYYCDDSTCLGDEFSVKWLERMEKEKAGTLDTFFHQFQGIRTSVIKSHVNIYGDFSIGPDALTPNKDVELKRNKLAEVEKRSSYVNSRDVPLHYFRKRMQMSNDVNDLSNARRDLDNVVFGRKTADRLLDELVTIATAAKPHLRATVLEDHLPLDKSIFPCYKELLENFNNHCFSHANEYFYQHYYKFANMCILNLDTKNVIKSMPSTCRPYKATTKATIV</sequence>
<evidence type="ECO:0000259" key="3">
    <source>
        <dbReference type="Pfam" id="PF20985"/>
    </source>
</evidence>
<proteinExistence type="inferred from homology"/>
<feature type="domain" description="Legumain prodomain" evidence="3">
    <location>
        <begin position="376"/>
        <end position="426"/>
    </location>
</feature>
<dbReference type="Proteomes" id="UP001307889">
    <property type="component" value="Chromosome 2"/>
</dbReference>
<organism evidence="4 5">
    <name type="scientific">Nesidiocoris tenuis</name>
    <dbReference type="NCBI Taxonomy" id="355587"/>
    <lineage>
        <taxon>Eukaryota</taxon>
        <taxon>Metazoa</taxon>
        <taxon>Ecdysozoa</taxon>
        <taxon>Arthropoda</taxon>
        <taxon>Hexapoda</taxon>
        <taxon>Insecta</taxon>
        <taxon>Pterygota</taxon>
        <taxon>Neoptera</taxon>
        <taxon>Paraneoptera</taxon>
        <taxon>Hemiptera</taxon>
        <taxon>Heteroptera</taxon>
        <taxon>Panheteroptera</taxon>
        <taxon>Cimicomorpha</taxon>
        <taxon>Miridae</taxon>
        <taxon>Dicyphina</taxon>
        <taxon>Nesidiocoris</taxon>
    </lineage>
</organism>
<dbReference type="PANTHER" id="PTHR12000">
    <property type="entry name" value="HEMOGLOBINASE FAMILY MEMBER"/>
    <property type="match status" value="1"/>
</dbReference>
<dbReference type="Pfam" id="PF01650">
    <property type="entry name" value="Peptidase_C13"/>
    <property type="match status" value="1"/>
</dbReference>
<reference evidence="4 5" key="1">
    <citation type="submission" date="2023-09" db="EMBL/GenBank/DDBJ databases">
        <title>Nesidiocoris tenuis whole genome shotgun sequence.</title>
        <authorList>
            <person name="Shibata T."/>
            <person name="Shimoda M."/>
            <person name="Kobayashi T."/>
            <person name="Uehara T."/>
        </authorList>
    </citation>
    <scope>NUCLEOTIDE SEQUENCE [LARGE SCALE GENOMIC DNA]</scope>
    <source>
        <strain evidence="4 5">Japan</strain>
    </source>
</reference>
<feature type="chain" id="PRO_5047043796" description="Legumain prodomain domain-containing protein" evidence="2">
    <location>
        <begin position="18"/>
        <end position="438"/>
    </location>
</feature>
<dbReference type="PIRSF" id="PIRSF019663">
    <property type="entry name" value="Legumain"/>
    <property type="match status" value="1"/>
</dbReference>
<dbReference type="Gene3D" id="3.40.50.1460">
    <property type="match status" value="1"/>
</dbReference>
<gene>
    <name evidence="4" type="ORF">NTJ_04082</name>
</gene>
<dbReference type="InterPro" id="IPR046427">
    <property type="entry name" value="Legumain_prodom_sf"/>
</dbReference>
<name>A0ABN7AJB4_9HEMI</name>
<dbReference type="InterPro" id="IPR048501">
    <property type="entry name" value="Legum_prodom"/>
</dbReference>
<dbReference type="PANTHER" id="PTHR12000:SF42">
    <property type="entry name" value="LEGUMAIN"/>
    <property type="match status" value="1"/>
</dbReference>
<evidence type="ECO:0000313" key="5">
    <source>
        <dbReference type="Proteomes" id="UP001307889"/>
    </source>
</evidence>
<evidence type="ECO:0000256" key="1">
    <source>
        <dbReference type="ARBA" id="ARBA00009941"/>
    </source>
</evidence>
<dbReference type="EMBL" id="AP028910">
    <property type="protein sequence ID" value="BES91274.1"/>
    <property type="molecule type" value="Genomic_DNA"/>
</dbReference>
<dbReference type="PRINTS" id="PR00776">
    <property type="entry name" value="HEMOGLOBNASE"/>
</dbReference>
<keyword evidence="5" id="KW-1185">Reference proteome</keyword>